<feature type="compositionally biased region" description="Polar residues" evidence="2">
    <location>
        <begin position="497"/>
        <end position="506"/>
    </location>
</feature>
<gene>
    <name evidence="4" type="ORF">Plil01_001467800</name>
</gene>
<comment type="caution">
    <text evidence="4">The sequence shown here is derived from an EMBL/GenBank/DDBJ whole genome shotgun (WGS) entry which is preliminary data.</text>
</comment>
<dbReference type="Gene3D" id="4.10.60.10">
    <property type="entry name" value="Zinc finger, CCHC-type"/>
    <property type="match status" value="1"/>
</dbReference>
<evidence type="ECO:0000259" key="3">
    <source>
        <dbReference type="PROSITE" id="PS50158"/>
    </source>
</evidence>
<dbReference type="GO" id="GO:0008270">
    <property type="term" value="F:zinc ion binding"/>
    <property type="evidence" value="ECO:0007669"/>
    <property type="project" value="UniProtKB-KW"/>
</dbReference>
<keyword evidence="1" id="KW-0862">Zinc</keyword>
<dbReference type="GO" id="GO:0003676">
    <property type="term" value="F:nucleic acid binding"/>
    <property type="evidence" value="ECO:0007669"/>
    <property type="project" value="InterPro"/>
</dbReference>
<reference evidence="4" key="1">
    <citation type="submission" date="2023-04" db="EMBL/GenBank/DDBJ databases">
        <title>Phytophthora lilii NBRC 32176.</title>
        <authorList>
            <person name="Ichikawa N."/>
            <person name="Sato H."/>
            <person name="Tonouchi N."/>
        </authorList>
    </citation>
    <scope>NUCLEOTIDE SEQUENCE</scope>
    <source>
        <strain evidence="4">NBRC 32176</strain>
    </source>
</reference>
<name>A0A9W6XA69_9STRA</name>
<evidence type="ECO:0000256" key="2">
    <source>
        <dbReference type="SAM" id="MobiDB-lite"/>
    </source>
</evidence>
<dbReference type="Pfam" id="PF00098">
    <property type="entry name" value="zf-CCHC"/>
    <property type="match status" value="1"/>
</dbReference>
<feature type="compositionally biased region" description="Low complexity" evidence="2">
    <location>
        <begin position="272"/>
        <end position="308"/>
    </location>
</feature>
<feature type="compositionally biased region" description="Basic residues" evidence="2">
    <location>
        <begin position="127"/>
        <end position="142"/>
    </location>
</feature>
<evidence type="ECO:0000256" key="1">
    <source>
        <dbReference type="PROSITE-ProRule" id="PRU00047"/>
    </source>
</evidence>
<feature type="compositionally biased region" description="Low complexity" evidence="2">
    <location>
        <begin position="507"/>
        <end position="526"/>
    </location>
</feature>
<feature type="domain" description="CCHC-type" evidence="3">
    <location>
        <begin position="144"/>
        <end position="160"/>
    </location>
</feature>
<dbReference type="Pfam" id="PF14223">
    <property type="entry name" value="Retrotran_gag_2"/>
    <property type="match status" value="1"/>
</dbReference>
<evidence type="ECO:0000313" key="4">
    <source>
        <dbReference type="EMBL" id="GMF34464.1"/>
    </source>
</evidence>
<dbReference type="AlphaFoldDB" id="A0A9W6XA69"/>
<protein>
    <submittedName>
        <fullName evidence="4">Unnamed protein product</fullName>
    </submittedName>
</protein>
<feature type="region of interest" description="Disordered" evidence="2">
    <location>
        <begin position="256"/>
        <end position="338"/>
    </location>
</feature>
<dbReference type="SMART" id="SM00343">
    <property type="entry name" value="ZnF_C2HC"/>
    <property type="match status" value="1"/>
</dbReference>
<dbReference type="EMBL" id="BSXW01001186">
    <property type="protein sequence ID" value="GMF34464.1"/>
    <property type="molecule type" value="Genomic_DNA"/>
</dbReference>
<dbReference type="OrthoDB" id="146968at2759"/>
<keyword evidence="5" id="KW-1185">Reference proteome</keyword>
<organism evidence="4 5">
    <name type="scientific">Phytophthora lilii</name>
    <dbReference type="NCBI Taxonomy" id="2077276"/>
    <lineage>
        <taxon>Eukaryota</taxon>
        <taxon>Sar</taxon>
        <taxon>Stramenopiles</taxon>
        <taxon>Oomycota</taxon>
        <taxon>Peronosporomycetes</taxon>
        <taxon>Peronosporales</taxon>
        <taxon>Peronosporaceae</taxon>
        <taxon>Phytophthora</taxon>
    </lineage>
</organism>
<evidence type="ECO:0000313" key="5">
    <source>
        <dbReference type="Proteomes" id="UP001165083"/>
    </source>
</evidence>
<dbReference type="InterPro" id="IPR001878">
    <property type="entry name" value="Znf_CCHC"/>
</dbReference>
<dbReference type="SUPFAM" id="SSF57756">
    <property type="entry name" value="Retrovirus zinc finger-like domains"/>
    <property type="match status" value="1"/>
</dbReference>
<feature type="compositionally biased region" description="Pro residues" evidence="2">
    <location>
        <begin position="527"/>
        <end position="537"/>
    </location>
</feature>
<feature type="compositionally biased region" description="Low complexity" evidence="2">
    <location>
        <begin position="361"/>
        <end position="387"/>
    </location>
</feature>
<dbReference type="PANTHER" id="PTHR47481:SF22">
    <property type="entry name" value="RETROTRANSPOSON GAG DOMAIN-CONTAINING PROTEIN"/>
    <property type="match status" value="1"/>
</dbReference>
<sequence length="588" mass="61480">MQAWNTLREYYNRTTLHNRVMMTLRLHEFKKEDGSTMSKHLDAFDELVVGLQTLGEQVDEARQLVVLLSSMPSEYELITSIVENAKDVTLNDVKEKLLVEYERLEKKETTERAFKANAGRFKGGQRNGRKGNGPRKNGSRFKGKCFKCNQTGHMKRDCPNRNGDHDEEAVFAVTTTTTSPRGSAVLDQPEGSGTIPRRVVVADPFDLEFANSSSKSKREFSVISGAKRVFGRSPYSFMAKYSAEVAQLNRLLQSSATPVSPSAQPAGASHGSQRSPSSRPTSPGKRPLSKSSAAGLSLAAAGLGSSSSDSEDFIPRKPSAKRHRLSQGKPSHPLGSRLVLRPEASAASPTAAFCRPSLLLGSQSPASASHAPLALAQQSSAPSGAATPSPPGPRAASPAAPEVVDLSGDDQVDEAPASVDTSHEISLSTPKRRDGRPTREASVTASLRSKASLEELLASDDLVLDSQSPSDDADGPPSPPSGAAGTPSPPGPASQVPVVSSSGTLTSQASVVISSVSSPVQASAAPSSPPPLPPASVPAPTDVSVGVLTGNHGHGLDHAGHQPERVYACDVASATSGVESFDAAANLG</sequence>
<accession>A0A9W6XA69</accession>
<dbReference type="PROSITE" id="PS50158">
    <property type="entry name" value="ZF_CCHC"/>
    <property type="match status" value="1"/>
</dbReference>
<keyword evidence="1" id="KW-0479">Metal-binding</keyword>
<keyword evidence="1" id="KW-0863">Zinc-finger</keyword>
<dbReference type="Proteomes" id="UP001165083">
    <property type="component" value="Unassembled WGS sequence"/>
</dbReference>
<dbReference type="InterPro" id="IPR036875">
    <property type="entry name" value="Znf_CCHC_sf"/>
</dbReference>
<proteinExistence type="predicted"/>
<feature type="region of interest" description="Disordered" evidence="2">
    <location>
        <begin position="120"/>
        <end position="142"/>
    </location>
</feature>
<dbReference type="PANTHER" id="PTHR47481">
    <property type="match status" value="1"/>
</dbReference>
<feature type="region of interest" description="Disordered" evidence="2">
    <location>
        <begin position="361"/>
        <end position="560"/>
    </location>
</feature>